<evidence type="ECO:0000256" key="6">
    <source>
        <dbReference type="SAM" id="MobiDB-lite"/>
    </source>
</evidence>
<evidence type="ECO:0000256" key="1">
    <source>
        <dbReference type="ARBA" id="ARBA00022630"/>
    </source>
</evidence>
<dbReference type="PANTHER" id="PTHR47429">
    <property type="entry name" value="PROTEIN TWIN LOV 1"/>
    <property type="match status" value="1"/>
</dbReference>
<dbReference type="InterPro" id="IPR029016">
    <property type="entry name" value="GAF-like_dom_sf"/>
</dbReference>
<dbReference type="SUPFAM" id="SSF88659">
    <property type="entry name" value="Sigma3 and sigma4 domains of RNA polymerase sigma factors"/>
    <property type="match status" value="1"/>
</dbReference>
<dbReference type="PROSITE" id="PS50113">
    <property type="entry name" value="PAC"/>
    <property type="match status" value="1"/>
</dbReference>
<evidence type="ECO:0000259" key="8">
    <source>
        <dbReference type="PROSITE" id="PS50113"/>
    </source>
</evidence>
<evidence type="ECO:0000313" key="9">
    <source>
        <dbReference type="EMBL" id="MFC5279867.1"/>
    </source>
</evidence>
<dbReference type="InterPro" id="IPR035965">
    <property type="entry name" value="PAS-like_dom_sf"/>
</dbReference>
<dbReference type="NCBIfam" id="TIGR00229">
    <property type="entry name" value="sensory_box"/>
    <property type="match status" value="1"/>
</dbReference>
<keyword evidence="10" id="KW-1185">Reference proteome</keyword>
<feature type="compositionally biased region" description="Basic and acidic residues" evidence="6">
    <location>
        <begin position="1"/>
        <end position="21"/>
    </location>
</feature>
<sequence length="555" mass="60905">MTRSEHSGGDTKPERVTREAARTMSASAETVDEALKTRVMDEAPVGITVADATRPDMPLIYANAAFERITGYPPSYAVGRNCRFLQGEETRDAPVERMRAAIEEGTATTVELRNYRRGGDLFWNAVTLAPLRDETGEVAYYVGFQQDVTPRKHAERAAADRAARIERERLAQERLLERLDGVVADVTEAVTRASSRAELREAVVESLANTYVGTWIGGYDPATETVLPEAAGGTTEPDVEDRAVAVDDPGDRTVDRVVAEAVDGRAVRLASLEAEGPDEAAAVAGVPLHFGEATYGVVAVYVQTEEFRDYERDVLAALGRTIAIGINALESQRTLRGDEVVEFRLEIGDHPLAAFGEALSCSLRYAGTVGDREERSFLFELDDADGVDAETIRAAGRDAGVTVHAVFAAATETPVVELSVGESPLEELLREYSGELCGWSVEGGVAIATVEVGRETLARSLANDALDRFENADLRSYRRRERRHETRREFVAEIESRLTDRQRAALLRAYTSGYFEWPHKTTGEELADSMGIGRSTFHQHLRAAYRKIATAIFDR</sequence>
<keyword evidence="3" id="KW-0157">Chromophore</keyword>
<dbReference type="InterPro" id="IPR031803">
    <property type="entry name" value="BAT_GAF/HTH-assoc"/>
</dbReference>
<evidence type="ECO:0000313" key="10">
    <source>
        <dbReference type="Proteomes" id="UP001596118"/>
    </source>
</evidence>
<keyword evidence="1" id="KW-0285">Flavoprotein</keyword>
<dbReference type="InterPro" id="IPR003018">
    <property type="entry name" value="GAF"/>
</dbReference>
<dbReference type="Pfam" id="PF13426">
    <property type="entry name" value="PAS_9"/>
    <property type="match status" value="1"/>
</dbReference>
<keyword evidence="4" id="KW-0805">Transcription regulation</keyword>
<dbReference type="SUPFAM" id="SSF55781">
    <property type="entry name" value="GAF domain-like"/>
    <property type="match status" value="1"/>
</dbReference>
<reference evidence="9 10" key="1">
    <citation type="journal article" date="2019" name="Int. J. Syst. Evol. Microbiol.">
        <title>The Global Catalogue of Microorganisms (GCM) 10K type strain sequencing project: providing services to taxonomists for standard genome sequencing and annotation.</title>
        <authorList>
            <consortium name="The Broad Institute Genomics Platform"/>
            <consortium name="The Broad Institute Genome Sequencing Center for Infectious Disease"/>
            <person name="Wu L."/>
            <person name="Ma J."/>
        </authorList>
    </citation>
    <scope>NUCLEOTIDE SEQUENCE [LARGE SCALE GENOMIC DNA]</scope>
    <source>
        <strain evidence="9 10">CGMCC 1.12124</strain>
    </source>
</reference>
<dbReference type="SUPFAM" id="SSF55785">
    <property type="entry name" value="PYP-like sensor domain (PAS domain)"/>
    <property type="match status" value="1"/>
</dbReference>
<accession>A0ABD5R4G8</accession>
<keyword evidence="5" id="KW-0804">Transcription</keyword>
<evidence type="ECO:0000256" key="5">
    <source>
        <dbReference type="ARBA" id="ARBA00023163"/>
    </source>
</evidence>
<keyword evidence="2" id="KW-0288">FMN</keyword>
<proteinExistence type="predicted"/>
<gene>
    <name evidence="9" type="ORF">ACFPM1_14015</name>
</gene>
<dbReference type="Gene3D" id="3.30.450.20">
    <property type="entry name" value="PAS domain"/>
    <property type="match status" value="1"/>
</dbReference>
<dbReference type="PROSITE" id="PS50112">
    <property type="entry name" value="PAS"/>
    <property type="match status" value="1"/>
</dbReference>
<feature type="region of interest" description="Disordered" evidence="6">
    <location>
        <begin position="1"/>
        <end position="29"/>
    </location>
</feature>
<dbReference type="RefSeq" id="WP_256412424.1">
    <property type="nucleotide sequence ID" value="NZ_JANHDM010000010.1"/>
</dbReference>
<dbReference type="Pfam" id="PF01590">
    <property type="entry name" value="GAF"/>
    <property type="match status" value="1"/>
</dbReference>
<protein>
    <submittedName>
        <fullName evidence="9">Helix-turn-helix domain-containing protein</fullName>
    </submittedName>
</protein>
<dbReference type="Pfam" id="PF04967">
    <property type="entry name" value="HTH_10"/>
    <property type="match status" value="1"/>
</dbReference>
<dbReference type="Pfam" id="PF15915">
    <property type="entry name" value="BAT"/>
    <property type="match status" value="1"/>
</dbReference>
<comment type="caution">
    <text evidence="9">The sequence shown here is derived from an EMBL/GenBank/DDBJ whole genome shotgun (WGS) entry which is preliminary data.</text>
</comment>
<dbReference type="InterPro" id="IPR001610">
    <property type="entry name" value="PAC"/>
</dbReference>
<name>A0ABD5R4G8_9EURY</name>
<evidence type="ECO:0000256" key="3">
    <source>
        <dbReference type="ARBA" id="ARBA00022991"/>
    </source>
</evidence>
<dbReference type="InterPro" id="IPR000700">
    <property type="entry name" value="PAS-assoc_C"/>
</dbReference>
<feature type="domain" description="PAC" evidence="8">
    <location>
        <begin position="108"/>
        <end position="160"/>
    </location>
</feature>
<dbReference type="InterPro" id="IPR013324">
    <property type="entry name" value="RNA_pol_sigma_r3/r4-like"/>
</dbReference>
<dbReference type="InterPro" id="IPR007050">
    <property type="entry name" value="HTH_bacterioopsin"/>
</dbReference>
<evidence type="ECO:0000259" key="7">
    <source>
        <dbReference type="PROSITE" id="PS50112"/>
    </source>
</evidence>
<dbReference type="AlphaFoldDB" id="A0ABD5R4G8"/>
<dbReference type="SMART" id="SM00086">
    <property type="entry name" value="PAC"/>
    <property type="match status" value="1"/>
</dbReference>
<dbReference type="CDD" id="cd00130">
    <property type="entry name" value="PAS"/>
    <property type="match status" value="1"/>
</dbReference>
<dbReference type="InterPro" id="IPR000014">
    <property type="entry name" value="PAS"/>
</dbReference>
<evidence type="ECO:0000256" key="4">
    <source>
        <dbReference type="ARBA" id="ARBA00023015"/>
    </source>
</evidence>
<dbReference type="EMBL" id="JBHSKY010000016">
    <property type="protein sequence ID" value="MFC5279867.1"/>
    <property type="molecule type" value="Genomic_DNA"/>
</dbReference>
<dbReference type="Gene3D" id="3.30.450.40">
    <property type="match status" value="1"/>
</dbReference>
<evidence type="ECO:0000256" key="2">
    <source>
        <dbReference type="ARBA" id="ARBA00022643"/>
    </source>
</evidence>
<dbReference type="SMART" id="SM00091">
    <property type="entry name" value="PAS"/>
    <property type="match status" value="1"/>
</dbReference>
<dbReference type="Proteomes" id="UP001596118">
    <property type="component" value="Unassembled WGS sequence"/>
</dbReference>
<organism evidence="9 10">
    <name type="scientific">Halorubrum rubrum</name>
    <dbReference type="NCBI Taxonomy" id="1126240"/>
    <lineage>
        <taxon>Archaea</taxon>
        <taxon>Methanobacteriati</taxon>
        <taxon>Methanobacteriota</taxon>
        <taxon>Stenosarchaea group</taxon>
        <taxon>Halobacteria</taxon>
        <taxon>Halobacteriales</taxon>
        <taxon>Haloferacaceae</taxon>
        <taxon>Halorubrum</taxon>
    </lineage>
</organism>
<dbReference type="PANTHER" id="PTHR47429:SF2">
    <property type="entry name" value="PROTEIN TWIN LOV 1"/>
    <property type="match status" value="1"/>
</dbReference>
<feature type="domain" description="PAS" evidence="7">
    <location>
        <begin position="32"/>
        <end position="105"/>
    </location>
</feature>